<reference evidence="1 2" key="1">
    <citation type="submission" date="2018-11" db="EMBL/GenBank/DDBJ databases">
        <title>Genome sequence of Saitozyma podzolica DSM 27192.</title>
        <authorList>
            <person name="Aliyu H."/>
            <person name="Gorte O."/>
            <person name="Ochsenreither K."/>
        </authorList>
    </citation>
    <scope>NUCLEOTIDE SEQUENCE [LARGE SCALE GENOMIC DNA]</scope>
    <source>
        <strain evidence="1 2">DSM 27192</strain>
    </source>
</reference>
<proteinExistence type="predicted"/>
<protein>
    <submittedName>
        <fullName evidence="1">Uncharacterized protein</fullName>
    </submittedName>
</protein>
<gene>
    <name evidence="1" type="ORF">EHS25_009587</name>
</gene>
<evidence type="ECO:0000313" key="1">
    <source>
        <dbReference type="EMBL" id="RSH91288.1"/>
    </source>
</evidence>
<evidence type="ECO:0000313" key="2">
    <source>
        <dbReference type="Proteomes" id="UP000279259"/>
    </source>
</evidence>
<dbReference type="AlphaFoldDB" id="A0A427YJM1"/>
<dbReference type="Proteomes" id="UP000279259">
    <property type="component" value="Unassembled WGS sequence"/>
</dbReference>
<name>A0A427YJM1_9TREE</name>
<sequence length="475" mass="51019">MPAAAAAHSPRQFELTRDLVSSLVLLIAGLSEADKLRLSPFFPYRPEEDTTAFPNILFWSIALNALHRTFPIPKEVLDDGLREEFTILSRSREGSVPEIVLELWTTLTDADSSTLTARWDKLGSVMPQATLHFTLQEEGGEQRSFRTGHAIVKAKVSKNELVAKLDVVEASLSEDEDESRFQPEMIVTPSQPQSAHEPRIGIITPLSGTYRAPLPPSPPPPPQTHHVLHPEFVHGHDPVRTAVEAGSAGVPGAVGAAGAVGAVGAPSAPGAVGAAGAIGAVDAVTVPHQQMYQASGSRQVQTPEQRPFPPGQIPPHLLPGPANEMAMASASASASEAGQVLERARQIPGLVELPDSDKCFQCLMTNRPCIAPAPFDLTHAPRTLPSGIRIQPGEPCATCHFTESESRPRPEGWSVKCSLKTRLEDELAGAQLRRAAQRAFAIKLALQRAQPVDPKELDHVLLDMATAGRYLGEYL</sequence>
<dbReference type="EMBL" id="RSCD01000008">
    <property type="protein sequence ID" value="RSH91288.1"/>
    <property type="molecule type" value="Genomic_DNA"/>
</dbReference>
<dbReference type="OrthoDB" id="10470590at2759"/>
<keyword evidence="2" id="KW-1185">Reference proteome</keyword>
<comment type="caution">
    <text evidence="1">The sequence shown here is derived from an EMBL/GenBank/DDBJ whole genome shotgun (WGS) entry which is preliminary data.</text>
</comment>
<organism evidence="1 2">
    <name type="scientific">Saitozyma podzolica</name>
    <dbReference type="NCBI Taxonomy" id="1890683"/>
    <lineage>
        <taxon>Eukaryota</taxon>
        <taxon>Fungi</taxon>
        <taxon>Dikarya</taxon>
        <taxon>Basidiomycota</taxon>
        <taxon>Agaricomycotina</taxon>
        <taxon>Tremellomycetes</taxon>
        <taxon>Tremellales</taxon>
        <taxon>Trimorphomycetaceae</taxon>
        <taxon>Saitozyma</taxon>
    </lineage>
</organism>
<accession>A0A427YJM1</accession>